<dbReference type="FunFam" id="3.40.190.10:FF:000005">
    <property type="entry name" value="Porphobilinogen deaminase"/>
    <property type="match status" value="1"/>
</dbReference>
<sequence length="310" mass="33070">MLPPLIRIATRESRLALRQTEMVAAALRERHPGLRVETVGMTTRGDQILDRPLSQVGGKGLFIKELEVALAEGRADIAVHSMKDVPMELPQGFVLATFGAREDPHDAFVSNRHASLGALPAGAVVGTSSLRRECQLRRAYPSLTFQALRGNVNTRLAKLDAGDYDAIILAAAGLKRLGFEDRIRTLLSSEVAIPAIGQGILAVEHRADREDLAAVLAMFRDPAVEAAAKAERALGLVVEGSCEVPVGGLAAIHGEALRLDGFIGTPDGRQFVRHHVVGLAHDAASLGHMLGEHLLREGGRAILDSLAKTA</sequence>
<gene>
    <name evidence="8 11" type="primary">hemC</name>
    <name evidence="11" type="ORF">DSM104443_04211</name>
</gene>
<dbReference type="Proteomes" id="UP000501534">
    <property type="component" value="Chromosome"/>
</dbReference>
<comment type="pathway">
    <text evidence="2">Porphyrin-containing compound metabolism; protoporphyrin-IX biosynthesis; coproporphyrinogen-III from 5-aminolevulinate: step 2/4.</text>
</comment>
<dbReference type="SUPFAM" id="SSF54782">
    <property type="entry name" value="Porphobilinogen deaminase (hydroxymethylbilane synthase), C-terminal domain"/>
    <property type="match status" value="1"/>
</dbReference>
<comment type="function">
    <text evidence="1 8">Tetrapolymerization of the monopyrrole PBG into the hydroxymethylbilane pre-uroporphyrinogen in several discrete steps.</text>
</comment>
<dbReference type="AlphaFoldDB" id="A0A6M4H5B8"/>
<evidence type="ECO:0000313" key="12">
    <source>
        <dbReference type="Proteomes" id="UP000501534"/>
    </source>
</evidence>
<reference evidence="11 12" key="1">
    <citation type="submission" date="2020-04" db="EMBL/GenBank/DDBJ databases">
        <title>Usitatibacter rugosus gen. nov., sp. nov. and Usitatibacter palustris sp. nov., novel members of Usitatibacteraceae fam. nov. within the order Nitrosomonadales isolated from soil.</title>
        <authorList>
            <person name="Huber K.J."/>
            <person name="Neumann-Schaal M."/>
            <person name="Geppert A."/>
            <person name="Luckner M."/>
            <person name="Wanner G."/>
            <person name="Overmann J."/>
        </authorList>
    </citation>
    <scope>NUCLEOTIDE SEQUENCE [LARGE SCALE GENOMIC DNA]</scope>
    <source>
        <strain evidence="11 12">0125_3</strain>
    </source>
</reference>
<evidence type="ECO:0000259" key="9">
    <source>
        <dbReference type="Pfam" id="PF01379"/>
    </source>
</evidence>
<evidence type="ECO:0000256" key="7">
    <source>
        <dbReference type="ARBA" id="ARBA00048169"/>
    </source>
</evidence>
<name>A0A6M4H5B8_9PROT</name>
<evidence type="ECO:0000256" key="6">
    <source>
        <dbReference type="ARBA" id="ARBA00023244"/>
    </source>
</evidence>
<dbReference type="CDD" id="cd13646">
    <property type="entry name" value="PBP2_EcHMBS_like"/>
    <property type="match status" value="1"/>
</dbReference>
<dbReference type="PRINTS" id="PR00151">
    <property type="entry name" value="PORPHBDMNASE"/>
</dbReference>
<dbReference type="GO" id="GO:0004418">
    <property type="term" value="F:hydroxymethylbilane synthase activity"/>
    <property type="evidence" value="ECO:0007669"/>
    <property type="project" value="UniProtKB-UniRule"/>
</dbReference>
<protein>
    <recommendedName>
        <fullName evidence="8">Porphobilinogen deaminase</fullName>
        <shortName evidence="8">PBG</shortName>
        <ecNumber evidence="8">2.5.1.61</ecNumber>
    </recommendedName>
    <alternativeName>
        <fullName evidence="8">Hydroxymethylbilane synthase</fullName>
        <shortName evidence="8">HMBS</shortName>
    </alternativeName>
    <alternativeName>
        <fullName evidence="8">Pre-uroporphyrinogen synthase</fullName>
    </alternativeName>
</protein>
<feature type="domain" description="Porphobilinogen deaminase C-terminal" evidence="10">
    <location>
        <begin position="228"/>
        <end position="295"/>
    </location>
</feature>
<comment type="catalytic activity">
    <reaction evidence="7 8">
        <text>4 porphobilinogen + H2O = hydroxymethylbilane + 4 NH4(+)</text>
        <dbReference type="Rhea" id="RHEA:13185"/>
        <dbReference type="ChEBI" id="CHEBI:15377"/>
        <dbReference type="ChEBI" id="CHEBI:28938"/>
        <dbReference type="ChEBI" id="CHEBI:57845"/>
        <dbReference type="ChEBI" id="CHEBI:58126"/>
        <dbReference type="EC" id="2.5.1.61"/>
    </reaction>
</comment>
<dbReference type="Pfam" id="PF01379">
    <property type="entry name" value="Porphobil_deam"/>
    <property type="match status" value="1"/>
</dbReference>
<keyword evidence="5 8" id="KW-0808">Transferase</keyword>
<dbReference type="Gene3D" id="3.30.160.40">
    <property type="entry name" value="Porphobilinogen deaminase, C-terminal domain"/>
    <property type="match status" value="1"/>
</dbReference>
<comment type="similarity">
    <text evidence="3 8">Belongs to the HMBS family.</text>
</comment>
<dbReference type="Gene3D" id="3.40.190.10">
    <property type="entry name" value="Periplasmic binding protein-like II"/>
    <property type="match status" value="2"/>
</dbReference>
<dbReference type="GO" id="GO:0006782">
    <property type="term" value="P:protoporphyrinogen IX biosynthetic process"/>
    <property type="evidence" value="ECO:0007669"/>
    <property type="project" value="UniProtKB-UniRule"/>
</dbReference>
<dbReference type="NCBIfam" id="TIGR00212">
    <property type="entry name" value="hemC"/>
    <property type="match status" value="1"/>
</dbReference>
<feature type="domain" description="Porphobilinogen deaminase N-terminal" evidence="9">
    <location>
        <begin position="6"/>
        <end position="212"/>
    </location>
</feature>
<dbReference type="GO" id="GO:0005737">
    <property type="term" value="C:cytoplasm"/>
    <property type="evidence" value="ECO:0007669"/>
    <property type="project" value="UniProtKB-UniRule"/>
</dbReference>
<dbReference type="PANTHER" id="PTHR11557">
    <property type="entry name" value="PORPHOBILINOGEN DEAMINASE"/>
    <property type="match status" value="1"/>
</dbReference>
<evidence type="ECO:0000256" key="3">
    <source>
        <dbReference type="ARBA" id="ARBA00005638"/>
    </source>
</evidence>
<dbReference type="UniPathway" id="UPA00251">
    <property type="reaction ID" value="UER00319"/>
</dbReference>
<dbReference type="Pfam" id="PF03900">
    <property type="entry name" value="Porphobil_deamC"/>
    <property type="match status" value="1"/>
</dbReference>
<evidence type="ECO:0000256" key="2">
    <source>
        <dbReference type="ARBA" id="ARBA00004735"/>
    </source>
</evidence>
<dbReference type="EC" id="2.5.1.61" evidence="8"/>
<dbReference type="KEGG" id="uru:DSM104443_04211"/>
<evidence type="ECO:0000256" key="1">
    <source>
        <dbReference type="ARBA" id="ARBA00002869"/>
    </source>
</evidence>
<dbReference type="InterPro" id="IPR022418">
    <property type="entry name" value="Porphobilinogen_deaminase_C"/>
</dbReference>
<dbReference type="InterPro" id="IPR036803">
    <property type="entry name" value="Porphobilinogen_deaminase_C_sf"/>
</dbReference>
<keyword evidence="12" id="KW-1185">Reference proteome</keyword>
<evidence type="ECO:0000256" key="4">
    <source>
        <dbReference type="ARBA" id="ARBA00011245"/>
    </source>
</evidence>
<dbReference type="PANTHER" id="PTHR11557:SF0">
    <property type="entry name" value="PORPHOBILINOGEN DEAMINASE"/>
    <property type="match status" value="1"/>
</dbReference>
<dbReference type="EMBL" id="CP053069">
    <property type="protein sequence ID" value="QJR13117.1"/>
    <property type="molecule type" value="Genomic_DNA"/>
</dbReference>
<dbReference type="InterPro" id="IPR000860">
    <property type="entry name" value="HemC"/>
</dbReference>
<evidence type="ECO:0000256" key="5">
    <source>
        <dbReference type="ARBA" id="ARBA00022679"/>
    </source>
</evidence>
<evidence type="ECO:0000313" key="11">
    <source>
        <dbReference type="EMBL" id="QJR13117.1"/>
    </source>
</evidence>
<comment type="subunit">
    <text evidence="4 8">Monomer.</text>
</comment>
<proteinExistence type="inferred from homology"/>
<dbReference type="InterPro" id="IPR022419">
    <property type="entry name" value="Porphobilin_deaminase_cofac_BS"/>
</dbReference>
<dbReference type="PROSITE" id="PS00533">
    <property type="entry name" value="PORPHOBILINOGEN_DEAM"/>
    <property type="match status" value="1"/>
</dbReference>
<accession>A0A6M4H5B8</accession>
<comment type="miscellaneous">
    <text evidence="8">The porphobilinogen subunits are added to the dipyrromethane group.</text>
</comment>
<feature type="modified residue" description="S-(dipyrrolylmethanemethyl)cysteine" evidence="8">
    <location>
        <position position="242"/>
    </location>
</feature>
<dbReference type="RefSeq" id="WP_171095914.1">
    <property type="nucleotide sequence ID" value="NZ_CP053069.1"/>
</dbReference>
<evidence type="ECO:0000259" key="10">
    <source>
        <dbReference type="Pfam" id="PF03900"/>
    </source>
</evidence>
<organism evidence="11 12">
    <name type="scientific">Usitatibacter rugosus</name>
    <dbReference type="NCBI Taxonomy" id="2732067"/>
    <lineage>
        <taxon>Bacteria</taxon>
        <taxon>Pseudomonadati</taxon>
        <taxon>Pseudomonadota</taxon>
        <taxon>Betaproteobacteria</taxon>
        <taxon>Nitrosomonadales</taxon>
        <taxon>Usitatibacteraceae</taxon>
        <taxon>Usitatibacter</taxon>
    </lineage>
</organism>
<dbReference type="SUPFAM" id="SSF53850">
    <property type="entry name" value="Periplasmic binding protein-like II"/>
    <property type="match status" value="1"/>
</dbReference>
<evidence type="ECO:0000256" key="8">
    <source>
        <dbReference type="HAMAP-Rule" id="MF_00260"/>
    </source>
</evidence>
<keyword evidence="6 8" id="KW-0627">Porphyrin biosynthesis</keyword>
<comment type="cofactor">
    <cofactor evidence="8">
        <name>dipyrromethane</name>
        <dbReference type="ChEBI" id="CHEBI:60342"/>
    </cofactor>
    <text evidence="8">Binds 1 dipyrromethane group covalently.</text>
</comment>
<dbReference type="FunFam" id="3.40.190.10:FF:000004">
    <property type="entry name" value="Porphobilinogen deaminase"/>
    <property type="match status" value="1"/>
</dbReference>
<dbReference type="PIRSF" id="PIRSF001438">
    <property type="entry name" value="4pyrrol_synth_OHMeBilane_synth"/>
    <property type="match status" value="1"/>
</dbReference>
<dbReference type="HAMAP" id="MF_00260">
    <property type="entry name" value="Porphobil_deam"/>
    <property type="match status" value="1"/>
</dbReference>
<dbReference type="InterPro" id="IPR022417">
    <property type="entry name" value="Porphobilin_deaminase_N"/>
</dbReference>